<evidence type="ECO:0000313" key="9">
    <source>
        <dbReference type="Proteomes" id="UP000245216"/>
    </source>
</evidence>
<keyword evidence="5 6" id="KW-0472">Membrane</keyword>
<evidence type="ECO:0000256" key="4">
    <source>
        <dbReference type="ARBA" id="ARBA00022989"/>
    </source>
</evidence>
<evidence type="ECO:0000256" key="3">
    <source>
        <dbReference type="ARBA" id="ARBA00022692"/>
    </source>
</evidence>
<dbReference type="InterPro" id="IPR017850">
    <property type="entry name" value="Alkaline_phosphatase_core_sf"/>
</dbReference>
<evidence type="ECO:0000256" key="2">
    <source>
        <dbReference type="ARBA" id="ARBA00022475"/>
    </source>
</evidence>
<dbReference type="PANTHER" id="PTHR47371:SF3">
    <property type="entry name" value="PHOSPHOGLYCEROL TRANSFERASE I"/>
    <property type="match status" value="1"/>
</dbReference>
<dbReference type="SUPFAM" id="SSF53649">
    <property type="entry name" value="Alkaline phosphatase-like"/>
    <property type="match status" value="1"/>
</dbReference>
<gene>
    <name evidence="8" type="ORF">DF183_11960</name>
</gene>
<keyword evidence="3 6" id="KW-0812">Transmembrane</keyword>
<feature type="transmembrane region" description="Helical" evidence="6">
    <location>
        <begin position="38"/>
        <end position="57"/>
    </location>
</feature>
<feature type="transmembrane region" description="Helical" evidence="6">
    <location>
        <begin position="6"/>
        <end position="23"/>
    </location>
</feature>
<evidence type="ECO:0000259" key="7">
    <source>
        <dbReference type="Pfam" id="PF00884"/>
    </source>
</evidence>
<feature type="transmembrane region" description="Helical" evidence="6">
    <location>
        <begin position="109"/>
        <end position="128"/>
    </location>
</feature>
<protein>
    <recommendedName>
        <fullName evidence="7">Sulfatase N-terminal domain-containing protein</fullName>
    </recommendedName>
</protein>
<accession>A0A2U2BIM8</accession>
<evidence type="ECO:0000256" key="5">
    <source>
        <dbReference type="ARBA" id="ARBA00023136"/>
    </source>
</evidence>
<dbReference type="AlphaFoldDB" id="A0A2U2BIM8"/>
<dbReference type="GO" id="GO:0005886">
    <property type="term" value="C:plasma membrane"/>
    <property type="evidence" value="ECO:0007669"/>
    <property type="project" value="UniProtKB-SubCell"/>
</dbReference>
<feature type="domain" description="Sulfatase N-terminal" evidence="7">
    <location>
        <begin position="269"/>
        <end position="443"/>
    </location>
</feature>
<keyword evidence="4 6" id="KW-1133">Transmembrane helix</keyword>
<reference evidence="8 9" key="1">
    <citation type="submission" date="2018-05" db="EMBL/GenBank/DDBJ databases">
        <title>Genome Sequence of an Efficient Indole-Degrading Bacterium, Alcaligenes sp.YBY.</title>
        <authorList>
            <person name="Yang B."/>
        </authorList>
    </citation>
    <scope>NUCLEOTIDE SEQUENCE [LARGE SCALE GENOMIC DNA]</scope>
    <source>
        <strain evidence="8 9">YBY</strain>
    </source>
</reference>
<dbReference type="InterPro" id="IPR050448">
    <property type="entry name" value="OpgB/LTA_synthase_biosynth"/>
</dbReference>
<comment type="caution">
    <text evidence="8">The sequence shown here is derived from an EMBL/GenBank/DDBJ whole genome shotgun (WGS) entry which is preliminary data.</text>
</comment>
<dbReference type="RefSeq" id="WP_109089176.1">
    <property type="nucleotide sequence ID" value="NZ_QEXO01000003.1"/>
</dbReference>
<keyword evidence="2" id="KW-1003">Cell membrane</keyword>
<dbReference type="Pfam" id="PF00884">
    <property type="entry name" value="Sulfatase"/>
    <property type="match status" value="1"/>
</dbReference>
<dbReference type="EMBL" id="QEXO01000003">
    <property type="protein sequence ID" value="PWE13874.1"/>
    <property type="molecule type" value="Genomic_DNA"/>
</dbReference>
<dbReference type="Gene3D" id="3.40.720.10">
    <property type="entry name" value="Alkaline Phosphatase, subunit A"/>
    <property type="match status" value="1"/>
</dbReference>
<proteinExistence type="predicted"/>
<name>A0A2U2BIM8_ALCFA</name>
<sequence>MTRTRLIELAVVIALGYFQHYLLQDHLDFLFLDEAGQYRWLALALSMAPLFALYFLMRVVLPCTVAGALTAGTSLLLTEVSNTKQALTTEPLSWTDITRTDNLSVVPHYISQSHIIYALLVVAGIVLLMRLDQTARLKKTGIVLAALFSLLSLHPYLNRIDTPLSHVAQFELTRQDINYVVWDWPRNIRKNGLLTHLVQTSQRRMPPKPSTTEREQFDILTESSTDTSVQPSNIIVILCEACWHDEQHFKEAFSPLEKIGFQAFRAIAPVYGGGTVNSAFELLTGLPANGALNGIIYQEYTKLLSPQAWSWPRSLENSGYASVSLHNHNAVFWNRHIINPKLGFRRFLDLEDMNYDGPIWANDEILFKAATQERQNSDRPNFQFITTVYTHGAYYPRDGDHGEQHYQEKLTQSLRDAADFADRLLADHPDSLILLVGDHKPALTRFFHQENIFSDDFFIRTGELNDDYMFSPSASKEILGDVPGYIYYRDQDLAARLNHQPFFCLGQIINEASAGAILPAFQYARHYDLCSSAPKLTYTQRSESYPGWLYSASLFDF</sequence>
<dbReference type="Proteomes" id="UP000245216">
    <property type="component" value="Unassembled WGS sequence"/>
</dbReference>
<organism evidence="8 9">
    <name type="scientific">Alcaligenes faecalis</name>
    <dbReference type="NCBI Taxonomy" id="511"/>
    <lineage>
        <taxon>Bacteria</taxon>
        <taxon>Pseudomonadati</taxon>
        <taxon>Pseudomonadota</taxon>
        <taxon>Betaproteobacteria</taxon>
        <taxon>Burkholderiales</taxon>
        <taxon>Alcaligenaceae</taxon>
        <taxon>Alcaligenes</taxon>
    </lineage>
</organism>
<dbReference type="PANTHER" id="PTHR47371">
    <property type="entry name" value="LIPOTEICHOIC ACID SYNTHASE"/>
    <property type="match status" value="1"/>
</dbReference>
<evidence type="ECO:0000256" key="1">
    <source>
        <dbReference type="ARBA" id="ARBA00004651"/>
    </source>
</evidence>
<evidence type="ECO:0000313" key="8">
    <source>
        <dbReference type="EMBL" id="PWE13874.1"/>
    </source>
</evidence>
<evidence type="ECO:0000256" key="6">
    <source>
        <dbReference type="SAM" id="Phobius"/>
    </source>
</evidence>
<comment type="subcellular location">
    <subcellularLocation>
        <location evidence="1">Cell membrane</location>
        <topology evidence="1">Multi-pass membrane protein</topology>
    </subcellularLocation>
</comment>
<reference evidence="8 9" key="2">
    <citation type="submission" date="2018-05" db="EMBL/GenBank/DDBJ databases">
        <authorList>
            <person name="Lanie J.A."/>
            <person name="Ng W.-L."/>
            <person name="Kazmierczak K.M."/>
            <person name="Andrzejewski T.M."/>
            <person name="Davidsen T.M."/>
            <person name="Wayne K.J."/>
            <person name="Tettelin H."/>
            <person name="Glass J.I."/>
            <person name="Rusch D."/>
            <person name="Podicherti R."/>
            <person name="Tsui H.-C.T."/>
            <person name="Winkler M.E."/>
        </authorList>
    </citation>
    <scope>NUCLEOTIDE SEQUENCE [LARGE SCALE GENOMIC DNA]</scope>
    <source>
        <strain evidence="8 9">YBY</strain>
    </source>
</reference>
<dbReference type="InterPro" id="IPR000917">
    <property type="entry name" value="Sulfatase_N"/>
</dbReference>